<dbReference type="Gene3D" id="1.20.5.1930">
    <property type="match status" value="1"/>
</dbReference>
<keyword evidence="12" id="KW-0902">Two-component regulatory system</keyword>
<dbReference type="Gene3D" id="3.30.565.10">
    <property type="entry name" value="Histidine kinase-like ATPase, C-terminal domain"/>
    <property type="match status" value="1"/>
</dbReference>
<protein>
    <recommendedName>
        <fullName evidence="5">Oxygen sensor histidine kinase NreB</fullName>
        <ecNumber evidence="4">2.7.13.3</ecNumber>
    </recommendedName>
    <alternativeName>
        <fullName evidence="15">Nitrogen regulation protein B</fullName>
    </alternativeName>
</protein>
<reference evidence="18 19" key="1">
    <citation type="submission" date="2018-03" db="EMBL/GenBank/DDBJ databases">
        <title>Genomic Encyclopedia of Type Strains, Phase III (KMG-III): the genomes of soil and plant-associated and newly described type strains.</title>
        <authorList>
            <person name="Whitman W."/>
        </authorList>
    </citation>
    <scope>NUCLEOTIDE SEQUENCE [LARGE SCALE GENOMIC DNA]</scope>
    <source>
        <strain evidence="18 19">CGMCC 1.12700</strain>
    </source>
</reference>
<dbReference type="InterPro" id="IPR013783">
    <property type="entry name" value="Ig-like_fold"/>
</dbReference>
<evidence type="ECO:0000313" key="19">
    <source>
        <dbReference type="Proteomes" id="UP000240572"/>
    </source>
</evidence>
<dbReference type="GO" id="GO:0046983">
    <property type="term" value="F:protein dimerization activity"/>
    <property type="evidence" value="ECO:0007669"/>
    <property type="project" value="InterPro"/>
</dbReference>
<evidence type="ECO:0000256" key="4">
    <source>
        <dbReference type="ARBA" id="ARBA00012438"/>
    </source>
</evidence>
<dbReference type="Gene3D" id="2.130.10.10">
    <property type="entry name" value="YVTN repeat-like/Quinoprotein amine dehydrogenase"/>
    <property type="match status" value="3"/>
</dbReference>
<name>A0A2P8D253_9BACT</name>
<sequence length="1033" mass="117678">MINNHIFALTYKPLAWKLKYITILLHFGLLLCFTQIASGQSSDLDFTARRLSQNDGLSQGSNYFRFEDSRGFMWITCNDAVNRYDGNTVKVYHLDKYFKNCANLQQGYGFAEDEQSNIYIGSIRGLYIYNRNTDKFSLRKIFTNGKEDLAMPFACKEGKIWCFNKNYEIATYQVSNGQVSYIARLPLPAMASIHVYAQSERGFYERWPFMDRDNNIWVFGRDAVCTLNIATQTVYEIKLGSQQKEKPVILASCYDAAENRVWLGTANGALIYDIATARVMPLTHMGGIALGKVAAICCNATTVVLKSDNGLLFNDKPSRQYQWLQSDIQKSKTMYTFSFDKAGCLWMCDDGFGQIIYDFTPKILPKHPKENSVFAKLREFSIGEFGAFPNGDIYIMQYNLVLDHRTRELKKMKYTIPLDPATPYRMTVDKLRQGTWIYQMYYKNRQLRIFFWGKDRKLALKGIVPEASGLGECQHLQVLPDGRVIISFVSGLAWLQNGKVVAATGQPYNNTFYISLLSQNRCAVSYLDRDMWLADITGTDTLKFVRRILPGVQSFYMQEDTLRERYWVGTNKGVYLLDRHFGLLRRFDANNGLAGTYIYGLLLDDQGNAWCSHQRGLSSIDAQNLQIINYDQDDGIQDWDYNNRSFYKATDGTLLFGGVSGFNYFKPPLKRSYYYKPEVYVDEILVNHKSYLPDINANLVRHLQLPYTENNIIINAIVKDLGSNKSHKLVYRLAGADHAWHYQPEHSAISFNNLAPGHYALDLGIYDKYSNKTRPQKTIYFTIALPFYRELWFGVLVAVLATTITGGIWIRRKLNRQRIALQQQLALDQQRNKITADLHDDIGASLSSLQLNSAVASKLIHKDTEQAKEMLQRIELQSWGLADRIDDMIWSMKSGNQEVTSINNRITNFACDILGATLMRYEIRISKEVDQQVRDMTTRKNIILITKEAINNAVKHSGATHLSVDLDIKEDKLTLVVKDNGQGYVPGQATGNGLANMKKRAEEAGGTFTIRSAPAQGTTVTVIIPVLLFSDKA</sequence>
<keyword evidence="16" id="KW-1133">Transmembrane helix</keyword>
<dbReference type="PRINTS" id="PR00344">
    <property type="entry name" value="BCTRLSENSOR"/>
</dbReference>
<gene>
    <name evidence="18" type="ORF">B0I18_106268</name>
</gene>
<evidence type="ECO:0000256" key="15">
    <source>
        <dbReference type="ARBA" id="ARBA00030800"/>
    </source>
</evidence>
<comment type="function">
    <text evidence="14">Member of the two-component regulatory system NreB/NreC involved in the control of dissimilatory nitrate/nitrite reduction in response to oxygen. NreB functions as a direct oxygen sensor histidine kinase which is autophosphorylated, in the absence of oxygen, probably at the conserved histidine residue, and transfers its phosphate group probably to a conserved aspartate residue of NreC. NreB/NreC activates the expression of the nitrate (narGHJI) and nitrite (nir) reductase operons, as well as the putative nitrate transporter gene narT.</text>
</comment>
<dbReference type="CDD" id="cd16917">
    <property type="entry name" value="HATPase_UhpB-NarQ-NarX-like"/>
    <property type="match status" value="1"/>
</dbReference>
<keyword evidence="16" id="KW-0472">Membrane</keyword>
<accession>A0A2P8D253</accession>
<dbReference type="SMART" id="SM00387">
    <property type="entry name" value="HATPase_c"/>
    <property type="match status" value="1"/>
</dbReference>
<dbReference type="Pfam" id="PF07730">
    <property type="entry name" value="HisKA_3"/>
    <property type="match status" value="1"/>
</dbReference>
<keyword evidence="10" id="KW-0418">Kinase</keyword>
<keyword evidence="9" id="KW-0479">Metal-binding</keyword>
<dbReference type="GO" id="GO:0005737">
    <property type="term" value="C:cytoplasm"/>
    <property type="evidence" value="ECO:0007669"/>
    <property type="project" value="UniProtKB-SubCell"/>
</dbReference>
<proteinExistence type="predicted"/>
<dbReference type="InterPro" id="IPR005467">
    <property type="entry name" value="His_kinase_dom"/>
</dbReference>
<keyword evidence="13" id="KW-0411">Iron-sulfur</keyword>
<evidence type="ECO:0000256" key="9">
    <source>
        <dbReference type="ARBA" id="ARBA00022723"/>
    </source>
</evidence>
<comment type="catalytic activity">
    <reaction evidence="1">
        <text>ATP + protein L-histidine = ADP + protein N-phospho-L-histidine.</text>
        <dbReference type="EC" id="2.7.13.3"/>
    </reaction>
</comment>
<dbReference type="InterPro" id="IPR015943">
    <property type="entry name" value="WD40/YVTN_repeat-like_dom_sf"/>
</dbReference>
<evidence type="ECO:0000256" key="8">
    <source>
        <dbReference type="ARBA" id="ARBA00022679"/>
    </source>
</evidence>
<dbReference type="PANTHER" id="PTHR24421">
    <property type="entry name" value="NITRATE/NITRITE SENSOR PROTEIN NARX-RELATED"/>
    <property type="match status" value="1"/>
</dbReference>
<evidence type="ECO:0000256" key="10">
    <source>
        <dbReference type="ARBA" id="ARBA00022777"/>
    </source>
</evidence>
<evidence type="ECO:0000256" key="16">
    <source>
        <dbReference type="SAM" id="Phobius"/>
    </source>
</evidence>
<dbReference type="SUPFAM" id="SSF63829">
    <property type="entry name" value="Calcium-dependent phosphotriesterase"/>
    <property type="match status" value="1"/>
</dbReference>
<dbReference type="OrthoDB" id="9778366at2"/>
<evidence type="ECO:0000256" key="1">
    <source>
        <dbReference type="ARBA" id="ARBA00000085"/>
    </source>
</evidence>
<dbReference type="PROSITE" id="PS50109">
    <property type="entry name" value="HIS_KIN"/>
    <property type="match status" value="1"/>
</dbReference>
<dbReference type="InterPro" id="IPR050482">
    <property type="entry name" value="Sensor_HK_TwoCompSys"/>
</dbReference>
<evidence type="ECO:0000256" key="11">
    <source>
        <dbReference type="ARBA" id="ARBA00023004"/>
    </source>
</evidence>
<organism evidence="18 19">
    <name type="scientific">Taibaiella chishuiensis</name>
    <dbReference type="NCBI Taxonomy" id="1434707"/>
    <lineage>
        <taxon>Bacteria</taxon>
        <taxon>Pseudomonadati</taxon>
        <taxon>Bacteroidota</taxon>
        <taxon>Chitinophagia</taxon>
        <taxon>Chitinophagales</taxon>
        <taxon>Chitinophagaceae</taxon>
        <taxon>Taibaiella</taxon>
    </lineage>
</organism>
<comment type="caution">
    <text evidence="18">The sequence shown here is derived from an EMBL/GenBank/DDBJ whole genome shotgun (WGS) entry which is preliminary data.</text>
</comment>
<comment type="cofactor">
    <cofactor evidence="2">
        <name>[4Fe-4S] cluster</name>
        <dbReference type="ChEBI" id="CHEBI:49883"/>
    </cofactor>
</comment>
<dbReference type="Proteomes" id="UP000240572">
    <property type="component" value="Unassembled WGS sequence"/>
</dbReference>
<evidence type="ECO:0000256" key="14">
    <source>
        <dbReference type="ARBA" id="ARBA00024827"/>
    </source>
</evidence>
<dbReference type="SUPFAM" id="SSF55874">
    <property type="entry name" value="ATPase domain of HSP90 chaperone/DNA topoisomerase II/histidine kinase"/>
    <property type="match status" value="1"/>
</dbReference>
<dbReference type="GO" id="GO:0000155">
    <property type="term" value="F:phosphorelay sensor kinase activity"/>
    <property type="evidence" value="ECO:0007669"/>
    <property type="project" value="InterPro"/>
</dbReference>
<keyword evidence="6" id="KW-0004">4Fe-4S</keyword>
<evidence type="ECO:0000256" key="2">
    <source>
        <dbReference type="ARBA" id="ARBA00001966"/>
    </source>
</evidence>
<evidence type="ECO:0000256" key="7">
    <source>
        <dbReference type="ARBA" id="ARBA00022490"/>
    </source>
</evidence>
<evidence type="ECO:0000259" key="17">
    <source>
        <dbReference type="PROSITE" id="PS50109"/>
    </source>
</evidence>
<evidence type="ECO:0000256" key="6">
    <source>
        <dbReference type="ARBA" id="ARBA00022485"/>
    </source>
</evidence>
<dbReference type="InterPro" id="IPR011123">
    <property type="entry name" value="Y_Y_Y"/>
</dbReference>
<evidence type="ECO:0000313" key="18">
    <source>
        <dbReference type="EMBL" id="PSK91256.1"/>
    </source>
</evidence>
<dbReference type="Gene3D" id="2.60.40.10">
    <property type="entry name" value="Immunoglobulins"/>
    <property type="match status" value="1"/>
</dbReference>
<dbReference type="GO" id="GO:0051539">
    <property type="term" value="F:4 iron, 4 sulfur cluster binding"/>
    <property type="evidence" value="ECO:0007669"/>
    <property type="project" value="UniProtKB-KW"/>
</dbReference>
<dbReference type="InterPro" id="IPR004358">
    <property type="entry name" value="Sig_transdc_His_kin-like_C"/>
</dbReference>
<feature type="domain" description="Histidine kinase" evidence="17">
    <location>
        <begin position="837"/>
        <end position="1028"/>
    </location>
</feature>
<dbReference type="Pfam" id="PF07495">
    <property type="entry name" value="Y_Y_Y"/>
    <property type="match status" value="1"/>
</dbReference>
<keyword evidence="8" id="KW-0808">Transferase</keyword>
<dbReference type="AlphaFoldDB" id="A0A2P8D253"/>
<dbReference type="GO" id="GO:0046872">
    <property type="term" value="F:metal ion binding"/>
    <property type="evidence" value="ECO:0007669"/>
    <property type="project" value="UniProtKB-KW"/>
</dbReference>
<keyword evidence="19" id="KW-1185">Reference proteome</keyword>
<dbReference type="EC" id="2.7.13.3" evidence="4"/>
<comment type="subcellular location">
    <subcellularLocation>
        <location evidence="3">Cytoplasm</location>
    </subcellularLocation>
</comment>
<keyword evidence="11" id="KW-0408">Iron</keyword>
<evidence type="ECO:0000256" key="5">
    <source>
        <dbReference type="ARBA" id="ARBA00017322"/>
    </source>
</evidence>
<feature type="transmembrane region" description="Helical" evidence="16">
    <location>
        <begin position="791"/>
        <end position="810"/>
    </location>
</feature>
<dbReference type="InterPro" id="IPR011712">
    <property type="entry name" value="Sig_transdc_His_kin_sub3_dim/P"/>
</dbReference>
<dbReference type="GO" id="GO:0016020">
    <property type="term" value="C:membrane"/>
    <property type="evidence" value="ECO:0007669"/>
    <property type="project" value="InterPro"/>
</dbReference>
<dbReference type="InterPro" id="IPR011047">
    <property type="entry name" value="Quinoprotein_ADH-like_sf"/>
</dbReference>
<evidence type="ECO:0000256" key="13">
    <source>
        <dbReference type="ARBA" id="ARBA00023014"/>
    </source>
</evidence>
<dbReference type="InterPro" id="IPR003594">
    <property type="entry name" value="HATPase_dom"/>
</dbReference>
<dbReference type="SUPFAM" id="SSF50998">
    <property type="entry name" value="Quinoprotein alcohol dehydrogenase-like"/>
    <property type="match status" value="1"/>
</dbReference>
<evidence type="ECO:0000256" key="12">
    <source>
        <dbReference type="ARBA" id="ARBA00023012"/>
    </source>
</evidence>
<dbReference type="InterPro" id="IPR036890">
    <property type="entry name" value="HATPase_C_sf"/>
</dbReference>
<keyword evidence="7" id="KW-0963">Cytoplasm</keyword>
<evidence type="ECO:0000256" key="3">
    <source>
        <dbReference type="ARBA" id="ARBA00004496"/>
    </source>
</evidence>
<keyword evidence="16" id="KW-0812">Transmembrane</keyword>
<dbReference type="EMBL" id="PYGD01000006">
    <property type="protein sequence ID" value="PSK91256.1"/>
    <property type="molecule type" value="Genomic_DNA"/>
</dbReference>
<dbReference type="Pfam" id="PF02518">
    <property type="entry name" value="HATPase_c"/>
    <property type="match status" value="1"/>
</dbReference>